<dbReference type="InterPro" id="IPR005202">
    <property type="entry name" value="TF_GRAS"/>
</dbReference>
<dbReference type="OrthoDB" id="1000586at2759"/>
<evidence type="ECO:0000256" key="3">
    <source>
        <dbReference type="PROSITE-ProRule" id="PRU01191"/>
    </source>
</evidence>
<organism evidence="4 5">
    <name type="scientific">Corchorus olitorius</name>
    <dbReference type="NCBI Taxonomy" id="93759"/>
    <lineage>
        <taxon>Eukaryota</taxon>
        <taxon>Viridiplantae</taxon>
        <taxon>Streptophyta</taxon>
        <taxon>Embryophyta</taxon>
        <taxon>Tracheophyta</taxon>
        <taxon>Spermatophyta</taxon>
        <taxon>Magnoliopsida</taxon>
        <taxon>eudicotyledons</taxon>
        <taxon>Gunneridae</taxon>
        <taxon>Pentapetalae</taxon>
        <taxon>rosids</taxon>
        <taxon>malvids</taxon>
        <taxon>Malvales</taxon>
        <taxon>Malvaceae</taxon>
        <taxon>Grewioideae</taxon>
        <taxon>Apeibeae</taxon>
        <taxon>Corchorus</taxon>
    </lineage>
</organism>
<comment type="similarity">
    <text evidence="3">Belongs to the GRAS family.</text>
</comment>
<dbReference type="EMBL" id="AWUE01012001">
    <property type="protein sequence ID" value="OMP10159.1"/>
    <property type="molecule type" value="Genomic_DNA"/>
</dbReference>
<sequence length="102" mass="11568">MRDGQLEAFRYLECATLGSNSDGSFDDLRKLGDCARALEDGDLTLAHAYAESIWTLAPNETETFKDRLVKYYVEALVVRAYGLHPCIPYFNLKASHLSSWFQ</sequence>
<dbReference type="PROSITE" id="PS50985">
    <property type="entry name" value="GRAS"/>
    <property type="match status" value="1"/>
</dbReference>
<accession>A0A1R3KSY5</accession>
<keyword evidence="1" id="KW-0805">Transcription regulation</keyword>
<comment type="caution">
    <text evidence="3">Lacks conserved residue(s) required for the propagation of feature annotation.</text>
</comment>
<gene>
    <name evidence="4" type="ORF">COLO4_04763</name>
</gene>
<name>A0A1R3KSY5_9ROSI</name>
<evidence type="ECO:0000256" key="2">
    <source>
        <dbReference type="ARBA" id="ARBA00023163"/>
    </source>
</evidence>
<keyword evidence="5" id="KW-1185">Reference proteome</keyword>
<comment type="caution">
    <text evidence="4">The sequence shown here is derived from an EMBL/GenBank/DDBJ whole genome shotgun (WGS) entry which is preliminary data.</text>
</comment>
<dbReference type="Proteomes" id="UP000187203">
    <property type="component" value="Unassembled WGS sequence"/>
</dbReference>
<keyword evidence="2" id="KW-0804">Transcription</keyword>
<reference evidence="5" key="1">
    <citation type="submission" date="2013-09" db="EMBL/GenBank/DDBJ databases">
        <title>Corchorus olitorius genome sequencing.</title>
        <authorList>
            <person name="Alam M."/>
            <person name="Haque M.S."/>
            <person name="Islam M.S."/>
            <person name="Emdad E.M."/>
            <person name="Islam M.M."/>
            <person name="Ahmed B."/>
            <person name="Halim A."/>
            <person name="Hossen Q.M.M."/>
            <person name="Hossain M.Z."/>
            <person name="Ahmed R."/>
            <person name="Khan M.M."/>
            <person name="Islam R."/>
            <person name="Rashid M.M."/>
            <person name="Khan S.A."/>
            <person name="Rahman M.S."/>
            <person name="Alam M."/>
            <person name="Yahiya A.S."/>
            <person name="Khan M.S."/>
            <person name="Azam M.S."/>
            <person name="Haque T."/>
            <person name="Lashkar M.Z.H."/>
            <person name="Akhand A.I."/>
            <person name="Morshed G."/>
            <person name="Roy S."/>
            <person name="Uddin K.S."/>
            <person name="Rabeya T."/>
            <person name="Hossain A.S."/>
            <person name="Chowdhury A."/>
            <person name="Snigdha A.R."/>
            <person name="Mortoza M.S."/>
            <person name="Matin S.A."/>
            <person name="Hoque S.M.E."/>
            <person name="Islam M.K."/>
            <person name="Roy D.K."/>
            <person name="Haider R."/>
            <person name="Moosa M.M."/>
            <person name="Elias S.M."/>
            <person name="Hasan A.M."/>
            <person name="Jahan S."/>
            <person name="Shafiuddin M."/>
            <person name="Mahmood N."/>
            <person name="Shommy N.S."/>
        </authorList>
    </citation>
    <scope>NUCLEOTIDE SEQUENCE [LARGE SCALE GENOMIC DNA]</scope>
    <source>
        <strain evidence="5">cv. O-4</strain>
    </source>
</reference>
<evidence type="ECO:0000256" key="1">
    <source>
        <dbReference type="ARBA" id="ARBA00023015"/>
    </source>
</evidence>
<evidence type="ECO:0000313" key="4">
    <source>
        <dbReference type="EMBL" id="OMP10159.1"/>
    </source>
</evidence>
<protein>
    <submittedName>
        <fullName evidence="4">Transcription factor GRAS</fullName>
    </submittedName>
</protein>
<evidence type="ECO:0000313" key="5">
    <source>
        <dbReference type="Proteomes" id="UP000187203"/>
    </source>
</evidence>
<proteinExistence type="inferred from homology"/>
<dbReference type="AlphaFoldDB" id="A0A1R3KSY5"/>